<sequence>MEGMSNTPEGPQPDRTRPRRRRVVLATVLAAALVLLSGAGLWAFIAAQQSANTGSTAASEAPPTPETDPSPAPDPAPEPEPEPDPEPQWDIDSPDSITVVVNKQRPLTPEGWAPDDLVMPDVPNNNGQPMRKPAARAIEKMHAAASADGAPFVIASAYRPYDMQVDLFQSYVNRDGVEAAETYSARPGHSEHQTGLVADVDDGSGCAFEFCFGATAAGAWIRENANRYGFIVRYPEGQQETTGYIYEPYHLRYVGKEVAGLMHEQGVETLEEFFGLDPAPTY</sequence>
<dbReference type="GO" id="GO:0006508">
    <property type="term" value="P:proteolysis"/>
    <property type="evidence" value="ECO:0007669"/>
    <property type="project" value="InterPro"/>
</dbReference>
<keyword evidence="2" id="KW-1133">Transmembrane helix</keyword>
<protein>
    <recommendedName>
        <fullName evidence="3">D-alanyl-D-alanine carboxypeptidase-like core domain-containing protein</fullName>
    </recommendedName>
</protein>
<proteinExistence type="predicted"/>
<dbReference type="PANTHER" id="PTHR34385">
    <property type="entry name" value="D-ALANYL-D-ALANINE CARBOXYPEPTIDASE"/>
    <property type="match status" value="1"/>
</dbReference>
<evidence type="ECO:0000256" key="2">
    <source>
        <dbReference type="SAM" id="Phobius"/>
    </source>
</evidence>
<dbReference type="InterPro" id="IPR058193">
    <property type="entry name" value="VanY/YodJ_core_dom"/>
</dbReference>
<organism evidence="4 5">
    <name type="scientific">Leucobacter soli</name>
    <dbReference type="NCBI Taxonomy" id="2812850"/>
    <lineage>
        <taxon>Bacteria</taxon>
        <taxon>Bacillati</taxon>
        <taxon>Actinomycetota</taxon>
        <taxon>Actinomycetes</taxon>
        <taxon>Micrococcales</taxon>
        <taxon>Microbacteriaceae</taxon>
        <taxon>Leucobacter</taxon>
    </lineage>
</organism>
<name>A0A916NH11_9MICO</name>
<dbReference type="AlphaFoldDB" id="A0A916NH11"/>
<dbReference type="InterPro" id="IPR003709">
    <property type="entry name" value="VanY-like_core_dom"/>
</dbReference>
<evidence type="ECO:0000259" key="3">
    <source>
        <dbReference type="Pfam" id="PF02557"/>
    </source>
</evidence>
<evidence type="ECO:0000313" key="4">
    <source>
        <dbReference type="EMBL" id="CAG7611510.1"/>
    </source>
</evidence>
<dbReference type="CDD" id="cd14852">
    <property type="entry name" value="LD-carboxypeptidase"/>
    <property type="match status" value="1"/>
</dbReference>
<dbReference type="PANTHER" id="PTHR34385:SF1">
    <property type="entry name" value="PEPTIDOGLYCAN L-ALANYL-D-GLUTAMATE ENDOPEPTIDASE CWLK"/>
    <property type="match status" value="1"/>
</dbReference>
<evidence type="ECO:0000256" key="1">
    <source>
        <dbReference type="SAM" id="MobiDB-lite"/>
    </source>
</evidence>
<accession>A0A916NH11</accession>
<feature type="transmembrane region" description="Helical" evidence="2">
    <location>
        <begin position="23"/>
        <end position="45"/>
    </location>
</feature>
<gene>
    <name evidence="4" type="ORF">LEUCIP111803_01445</name>
</gene>
<dbReference type="InterPro" id="IPR052179">
    <property type="entry name" value="DD-CPase-like"/>
</dbReference>
<keyword evidence="5" id="KW-1185">Reference proteome</keyword>
<dbReference type="GO" id="GO:0008233">
    <property type="term" value="F:peptidase activity"/>
    <property type="evidence" value="ECO:0007669"/>
    <property type="project" value="InterPro"/>
</dbReference>
<comment type="caution">
    <text evidence="4">The sequence shown here is derived from an EMBL/GenBank/DDBJ whole genome shotgun (WGS) entry which is preliminary data.</text>
</comment>
<feature type="compositionally biased region" description="Acidic residues" evidence="1">
    <location>
        <begin position="77"/>
        <end position="93"/>
    </location>
</feature>
<feature type="domain" description="D-alanyl-D-alanine carboxypeptidase-like core" evidence="3">
    <location>
        <begin position="130"/>
        <end position="256"/>
    </location>
</feature>
<evidence type="ECO:0000313" key="5">
    <source>
        <dbReference type="Proteomes" id="UP000693892"/>
    </source>
</evidence>
<feature type="compositionally biased region" description="Pro residues" evidence="1">
    <location>
        <begin position="62"/>
        <end position="76"/>
    </location>
</feature>
<dbReference type="Proteomes" id="UP000693892">
    <property type="component" value="Unassembled WGS sequence"/>
</dbReference>
<dbReference type="Pfam" id="PF02557">
    <property type="entry name" value="VanY"/>
    <property type="match status" value="1"/>
</dbReference>
<keyword evidence="2" id="KW-0472">Membrane</keyword>
<dbReference type="EMBL" id="CAJVAP010000014">
    <property type="protein sequence ID" value="CAG7611510.1"/>
    <property type="molecule type" value="Genomic_DNA"/>
</dbReference>
<feature type="region of interest" description="Disordered" evidence="1">
    <location>
        <begin position="54"/>
        <end position="93"/>
    </location>
</feature>
<reference evidence="4" key="1">
    <citation type="submission" date="2021-06" db="EMBL/GenBank/DDBJ databases">
        <authorList>
            <person name="Criscuolo A."/>
        </authorList>
    </citation>
    <scope>NUCLEOTIDE SEQUENCE</scope>
    <source>
        <strain evidence="4">CIP111803</strain>
    </source>
</reference>
<keyword evidence="2" id="KW-0812">Transmembrane</keyword>